<sequence>MIFRDVPRSLLRRVAEALLLCVALAGVAGCGGQNAAPSAPASASVPGSAVPGTSVPGSSVPGSSVAPPAWAKGMATVRADALPVQARDVLALIDKGGPYAYRQDGTVFGNFEKVLPQQKRGYYHEFTVRTPGERDRGARRIVTGEGGEFYYTDDHYETFKAVLR</sequence>
<feature type="region of interest" description="Disordered" evidence="3">
    <location>
        <begin position="36"/>
        <end position="63"/>
    </location>
</feature>
<accession>A0A0J6XNE4</accession>
<dbReference type="Pfam" id="PF00545">
    <property type="entry name" value="Ribonuclease"/>
    <property type="match status" value="1"/>
</dbReference>
<organism evidence="5 6">
    <name type="scientific">Streptomyces roseus</name>
    <dbReference type="NCBI Taxonomy" id="66430"/>
    <lineage>
        <taxon>Bacteria</taxon>
        <taxon>Bacillati</taxon>
        <taxon>Actinomycetota</taxon>
        <taxon>Actinomycetes</taxon>
        <taxon>Kitasatosporales</taxon>
        <taxon>Streptomycetaceae</taxon>
        <taxon>Streptomyces</taxon>
    </lineage>
</organism>
<dbReference type="InterPro" id="IPR016191">
    <property type="entry name" value="Ribonuclease/ribotoxin"/>
</dbReference>
<dbReference type="GO" id="GO:0003723">
    <property type="term" value="F:RNA binding"/>
    <property type="evidence" value="ECO:0007669"/>
    <property type="project" value="InterPro"/>
</dbReference>
<dbReference type="RefSeq" id="WP_048477858.1">
    <property type="nucleotide sequence ID" value="NZ_JBIRUD010000015.1"/>
</dbReference>
<evidence type="ECO:0000256" key="3">
    <source>
        <dbReference type="SAM" id="MobiDB-lite"/>
    </source>
</evidence>
<dbReference type="GO" id="GO:0016787">
    <property type="term" value="F:hydrolase activity"/>
    <property type="evidence" value="ECO:0007669"/>
    <property type="project" value="UniProtKB-KW"/>
</dbReference>
<feature type="signal peptide" evidence="4">
    <location>
        <begin position="1"/>
        <end position="35"/>
    </location>
</feature>
<gene>
    <name evidence="5" type="ORF">ACS04_19095</name>
</gene>
<feature type="chain" id="PRO_5005284307" evidence="4">
    <location>
        <begin position="36"/>
        <end position="164"/>
    </location>
</feature>
<dbReference type="PATRIC" id="fig|66430.4.peg.6537"/>
<dbReference type="OrthoDB" id="5326845at2"/>
<dbReference type="EMBL" id="LFML01000074">
    <property type="protein sequence ID" value="KMO96248.1"/>
    <property type="molecule type" value="Genomic_DNA"/>
</dbReference>
<dbReference type="AlphaFoldDB" id="A0A0J6XNE4"/>
<evidence type="ECO:0000313" key="5">
    <source>
        <dbReference type="EMBL" id="KMO96248.1"/>
    </source>
</evidence>
<dbReference type="GO" id="GO:0004521">
    <property type="term" value="F:RNA endonuclease activity"/>
    <property type="evidence" value="ECO:0007669"/>
    <property type="project" value="InterPro"/>
</dbReference>
<keyword evidence="4" id="KW-0732">Signal</keyword>
<evidence type="ECO:0000256" key="2">
    <source>
        <dbReference type="ARBA" id="ARBA00022801"/>
    </source>
</evidence>
<reference evidence="5 6" key="1">
    <citation type="submission" date="2015-06" db="EMBL/GenBank/DDBJ databases">
        <title>Recapitulation of the evolution of biosynthetic gene clusters reveals hidden chemical diversity on bacterial genomes.</title>
        <authorList>
            <person name="Cruz-Morales P."/>
            <person name="Martinez-Guerrero C."/>
            <person name="Morales-Escalante M.A."/>
            <person name="Yanez-Guerra L.A."/>
            <person name="Kopp J.F."/>
            <person name="Feldmann J."/>
            <person name="Ramos-Aboites H.E."/>
            <person name="Barona-Gomez F."/>
        </authorList>
    </citation>
    <scope>NUCLEOTIDE SEQUENCE [LARGE SCALE GENOMIC DNA]</scope>
    <source>
        <strain evidence="5 6">ATCC 31245</strain>
    </source>
</reference>
<dbReference type="Proteomes" id="UP000035932">
    <property type="component" value="Unassembled WGS sequence"/>
</dbReference>
<dbReference type="Gene3D" id="3.10.450.30">
    <property type="entry name" value="Microbial ribonucleases"/>
    <property type="match status" value="1"/>
</dbReference>
<dbReference type="PROSITE" id="PS51257">
    <property type="entry name" value="PROKAR_LIPOPROTEIN"/>
    <property type="match status" value="1"/>
</dbReference>
<keyword evidence="2" id="KW-0378">Hydrolase</keyword>
<comment type="caution">
    <text evidence="5">The sequence shown here is derived from an EMBL/GenBank/DDBJ whole genome shotgun (WGS) entry which is preliminary data.</text>
</comment>
<proteinExistence type="predicted"/>
<keyword evidence="6" id="KW-1185">Reference proteome</keyword>
<evidence type="ECO:0000313" key="6">
    <source>
        <dbReference type="Proteomes" id="UP000035932"/>
    </source>
</evidence>
<evidence type="ECO:0000256" key="1">
    <source>
        <dbReference type="ARBA" id="ARBA00022722"/>
    </source>
</evidence>
<protein>
    <submittedName>
        <fullName evidence="5">Guanine-specific ribonuclease N1 and T1</fullName>
    </submittedName>
</protein>
<keyword evidence="1" id="KW-0540">Nuclease</keyword>
<dbReference type="InterPro" id="IPR000026">
    <property type="entry name" value="N1-like"/>
</dbReference>
<name>A0A0J6XNE4_9ACTN</name>
<dbReference type="STRING" id="66430.ACS04_19095"/>
<evidence type="ECO:0000256" key="4">
    <source>
        <dbReference type="SAM" id="SignalP"/>
    </source>
</evidence>
<dbReference type="SUPFAM" id="SSF53933">
    <property type="entry name" value="Microbial ribonucleases"/>
    <property type="match status" value="1"/>
</dbReference>